<keyword evidence="2" id="KW-0677">Repeat</keyword>
<dbReference type="InterPro" id="IPR013087">
    <property type="entry name" value="Znf_C2H2_type"/>
</dbReference>
<feature type="domain" description="C2H2-type" evidence="6">
    <location>
        <begin position="103"/>
        <end position="132"/>
    </location>
</feature>
<dbReference type="GO" id="GO:0000981">
    <property type="term" value="F:DNA-binding transcription factor activity, RNA polymerase II-specific"/>
    <property type="evidence" value="ECO:0007669"/>
    <property type="project" value="TreeGrafter"/>
</dbReference>
<evidence type="ECO:0000256" key="1">
    <source>
        <dbReference type="ARBA" id="ARBA00022723"/>
    </source>
</evidence>
<dbReference type="InterPro" id="IPR036236">
    <property type="entry name" value="Znf_C2H2_sf"/>
</dbReference>
<dbReference type="GO" id="GO:0005634">
    <property type="term" value="C:nucleus"/>
    <property type="evidence" value="ECO:0007669"/>
    <property type="project" value="TreeGrafter"/>
</dbReference>
<dbReference type="SUPFAM" id="SSF57667">
    <property type="entry name" value="beta-beta-alpha zinc fingers"/>
    <property type="match status" value="2"/>
</dbReference>
<evidence type="ECO:0000256" key="3">
    <source>
        <dbReference type="ARBA" id="ARBA00022771"/>
    </source>
</evidence>
<reference evidence="8" key="1">
    <citation type="journal article" date="2023" name="Mol. Phylogenet. Evol.">
        <title>Genome-scale phylogeny and comparative genomics of the fungal order Sordariales.</title>
        <authorList>
            <person name="Hensen N."/>
            <person name="Bonometti L."/>
            <person name="Westerberg I."/>
            <person name="Brannstrom I.O."/>
            <person name="Guillou S."/>
            <person name="Cros-Aarteil S."/>
            <person name="Calhoun S."/>
            <person name="Haridas S."/>
            <person name="Kuo A."/>
            <person name="Mondo S."/>
            <person name="Pangilinan J."/>
            <person name="Riley R."/>
            <person name="LaButti K."/>
            <person name="Andreopoulos B."/>
            <person name="Lipzen A."/>
            <person name="Chen C."/>
            <person name="Yan M."/>
            <person name="Daum C."/>
            <person name="Ng V."/>
            <person name="Clum A."/>
            <person name="Steindorff A."/>
            <person name="Ohm R.A."/>
            <person name="Martin F."/>
            <person name="Silar P."/>
            <person name="Natvig D.O."/>
            <person name="Lalanne C."/>
            <person name="Gautier V."/>
            <person name="Ament-Velasquez S.L."/>
            <person name="Kruys A."/>
            <person name="Hutchinson M.I."/>
            <person name="Powell A.J."/>
            <person name="Barry K."/>
            <person name="Miller A.N."/>
            <person name="Grigoriev I.V."/>
            <person name="Debuchy R."/>
            <person name="Gladieux P."/>
            <person name="Hiltunen Thoren M."/>
            <person name="Johannesson H."/>
        </authorList>
    </citation>
    <scope>NUCLEOTIDE SEQUENCE [LARGE SCALE GENOMIC DNA]</scope>
    <source>
        <strain evidence="8">CBS 284.82</strain>
    </source>
</reference>
<evidence type="ECO:0000256" key="2">
    <source>
        <dbReference type="ARBA" id="ARBA00022737"/>
    </source>
</evidence>
<accession>A0AAN6SPF3</accession>
<evidence type="ECO:0000256" key="4">
    <source>
        <dbReference type="ARBA" id="ARBA00022833"/>
    </source>
</evidence>
<keyword evidence="3 5" id="KW-0863">Zinc-finger</keyword>
<gene>
    <name evidence="7" type="ORF">C8A01DRAFT_48822</name>
</gene>
<dbReference type="SMART" id="SM00355">
    <property type="entry name" value="ZnF_C2H2"/>
    <property type="match status" value="6"/>
</dbReference>
<dbReference type="PROSITE" id="PS50157">
    <property type="entry name" value="ZINC_FINGER_C2H2_2"/>
    <property type="match status" value="2"/>
</dbReference>
<evidence type="ECO:0000313" key="7">
    <source>
        <dbReference type="EMBL" id="KAK4034872.1"/>
    </source>
</evidence>
<keyword evidence="1" id="KW-0479">Metal-binding</keyword>
<keyword evidence="4" id="KW-0862">Zinc</keyword>
<evidence type="ECO:0000259" key="6">
    <source>
        <dbReference type="PROSITE" id="PS50157"/>
    </source>
</evidence>
<dbReference type="Proteomes" id="UP001303115">
    <property type="component" value="Unassembled WGS sequence"/>
</dbReference>
<name>A0AAN6SPF3_9PEZI</name>
<keyword evidence="8" id="KW-1185">Reference proteome</keyword>
<dbReference type="PROSITE" id="PS00028">
    <property type="entry name" value="ZINC_FINGER_C2H2_1"/>
    <property type="match status" value="3"/>
</dbReference>
<sequence length="288" mass="32916">MYECGTCGKEFYAGWQARDNHCRSTGHRAPEFECDTCDRYFASEQSCLQHMDAKNHHFNDDHESSEYSSESSDESYEEWCCDMCSEYFDTEEKCHRHEIVEHFYCSDCGRSFVNYKGIKNHLDSSLHSDRVVKCPLCTHSDANASAIAMHIERGWCPGAPNMDRDEMYRMVRSKDPKDRISRRSIFGDLAGAAPVKFAASETAWTGKGYECYFCHEKFGSLNGLNCHLNSDTHQEVLYHCPKSSCPSEFKTLAAVINHLESETCGAMRFDTVQRRIGDIVSGNRLLCF</sequence>
<protein>
    <recommendedName>
        <fullName evidence="6">C2H2-type domain-containing protein</fullName>
    </recommendedName>
</protein>
<proteinExistence type="predicted"/>
<dbReference type="EMBL" id="MU854462">
    <property type="protein sequence ID" value="KAK4034872.1"/>
    <property type="molecule type" value="Genomic_DNA"/>
</dbReference>
<dbReference type="GO" id="GO:0000977">
    <property type="term" value="F:RNA polymerase II transcription regulatory region sequence-specific DNA binding"/>
    <property type="evidence" value="ECO:0007669"/>
    <property type="project" value="TreeGrafter"/>
</dbReference>
<organism evidence="7 8">
    <name type="scientific">Parachaetomium inaequale</name>
    <dbReference type="NCBI Taxonomy" id="2588326"/>
    <lineage>
        <taxon>Eukaryota</taxon>
        <taxon>Fungi</taxon>
        <taxon>Dikarya</taxon>
        <taxon>Ascomycota</taxon>
        <taxon>Pezizomycotina</taxon>
        <taxon>Sordariomycetes</taxon>
        <taxon>Sordariomycetidae</taxon>
        <taxon>Sordariales</taxon>
        <taxon>Chaetomiaceae</taxon>
        <taxon>Parachaetomium</taxon>
    </lineage>
</organism>
<dbReference type="AlphaFoldDB" id="A0AAN6SPF3"/>
<dbReference type="PANTHER" id="PTHR24409:SF356">
    <property type="entry name" value="C2H2 FINGER DOMAIN TRANSCRIPTION FACTOR (EUROFUNG)"/>
    <property type="match status" value="1"/>
</dbReference>
<comment type="caution">
    <text evidence="7">The sequence shown here is derived from an EMBL/GenBank/DDBJ whole genome shotgun (WGS) entry which is preliminary data.</text>
</comment>
<feature type="domain" description="C2H2-type" evidence="6">
    <location>
        <begin position="32"/>
        <end position="62"/>
    </location>
</feature>
<dbReference type="PANTHER" id="PTHR24409">
    <property type="entry name" value="ZINC FINGER PROTEIN 142"/>
    <property type="match status" value="1"/>
</dbReference>
<dbReference type="Gene3D" id="3.30.160.60">
    <property type="entry name" value="Classic Zinc Finger"/>
    <property type="match status" value="3"/>
</dbReference>
<dbReference type="GO" id="GO:0008270">
    <property type="term" value="F:zinc ion binding"/>
    <property type="evidence" value="ECO:0007669"/>
    <property type="project" value="UniProtKB-KW"/>
</dbReference>
<evidence type="ECO:0000313" key="8">
    <source>
        <dbReference type="Proteomes" id="UP001303115"/>
    </source>
</evidence>
<evidence type="ECO:0000256" key="5">
    <source>
        <dbReference type="PROSITE-ProRule" id="PRU00042"/>
    </source>
</evidence>